<sequence length="230" mass="25750">MSTTPTERCTKCSLSIGEVKSCSRCKGPNAAKYCSKECQKAHWAIHKPICKPYRTDEVWGIKILYNDAVPGSDVHDGDVSKRFQHVLLKTSHAIFKKGEMCPVPGKIGVPLVIWSEALMGTGLRAPENQAAVYLRIEPHNAFAPIHWQMNGAGDCLILRRDKRPLTRETIEVVFKFCAKMINGADYPESDGWAPIGELATPAAFQMFSRDYYAQQKAKGREGFDRFFVPL</sequence>
<dbReference type="GO" id="GO:0008270">
    <property type="term" value="F:zinc ion binding"/>
    <property type="evidence" value="ECO:0007669"/>
    <property type="project" value="UniProtKB-KW"/>
</dbReference>
<keyword evidence="1" id="KW-0479">Metal-binding</keyword>
<dbReference type="OrthoDB" id="2212237at2759"/>
<keyword evidence="3" id="KW-0862">Zinc</keyword>
<dbReference type="Gene3D" id="6.10.140.2220">
    <property type="match status" value="1"/>
</dbReference>
<evidence type="ECO:0000256" key="4">
    <source>
        <dbReference type="PROSITE-ProRule" id="PRU00134"/>
    </source>
</evidence>
<dbReference type="PROSITE" id="PS50865">
    <property type="entry name" value="ZF_MYND_2"/>
    <property type="match status" value="1"/>
</dbReference>
<dbReference type="Pfam" id="PF01753">
    <property type="entry name" value="zf-MYND"/>
    <property type="match status" value="1"/>
</dbReference>
<dbReference type="Proteomes" id="UP000027265">
    <property type="component" value="Unassembled WGS sequence"/>
</dbReference>
<proteinExistence type="predicted"/>
<evidence type="ECO:0000313" key="7">
    <source>
        <dbReference type="Proteomes" id="UP000027265"/>
    </source>
</evidence>
<dbReference type="STRING" id="933084.A0A067QCU6"/>
<keyword evidence="7" id="KW-1185">Reference proteome</keyword>
<organism evidence="6 7">
    <name type="scientific">Jaapia argillacea MUCL 33604</name>
    <dbReference type="NCBI Taxonomy" id="933084"/>
    <lineage>
        <taxon>Eukaryota</taxon>
        <taxon>Fungi</taxon>
        <taxon>Dikarya</taxon>
        <taxon>Basidiomycota</taxon>
        <taxon>Agaricomycotina</taxon>
        <taxon>Agaricomycetes</taxon>
        <taxon>Agaricomycetidae</taxon>
        <taxon>Jaapiales</taxon>
        <taxon>Jaapiaceae</taxon>
        <taxon>Jaapia</taxon>
    </lineage>
</organism>
<keyword evidence="2 4" id="KW-0863">Zinc-finger</keyword>
<gene>
    <name evidence="6" type="ORF">JAAARDRAFT_32798</name>
</gene>
<accession>A0A067QCU6</accession>
<dbReference type="AlphaFoldDB" id="A0A067QCU6"/>
<dbReference type="SUPFAM" id="SSF144232">
    <property type="entry name" value="HIT/MYND zinc finger-like"/>
    <property type="match status" value="1"/>
</dbReference>
<evidence type="ECO:0000256" key="3">
    <source>
        <dbReference type="ARBA" id="ARBA00022833"/>
    </source>
</evidence>
<feature type="domain" description="MYND-type" evidence="5">
    <location>
        <begin position="9"/>
        <end position="50"/>
    </location>
</feature>
<dbReference type="InParanoid" id="A0A067QCU6"/>
<evidence type="ECO:0000313" key="6">
    <source>
        <dbReference type="EMBL" id="KDQ60401.1"/>
    </source>
</evidence>
<protein>
    <recommendedName>
        <fullName evidence="5">MYND-type domain-containing protein</fullName>
    </recommendedName>
</protein>
<name>A0A067QCU6_9AGAM</name>
<dbReference type="HOGENOM" id="CLU_105955_0_0_1"/>
<dbReference type="InterPro" id="IPR002893">
    <property type="entry name" value="Znf_MYND"/>
</dbReference>
<reference evidence="7" key="1">
    <citation type="journal article" date="2014" name="Proc. Natl. Acad. Sci. U.S.A.">
        <title>Extensive sampling of basidiomycete genomes demonstrates inadequacy of the white-rot/brown-rot paradigm for wood decay fungi.</title>
        <authorList>
            <person name="Riley R."/>
            <person name="Salamov A.A."/>
            <person name="Brown D.W."/>
            <person name="Nagy L.G."/>
            <person name="Floudas D."/>
            <person name="Held B.W."/>
            <person name="Levasseur A."/>
            <person name="Lombard V."/>
            <person name="Morin E."/>
            <person name="Otillar R."/>
            <person name="Lindquist E.A."/>
            <person name="Sun H."/>
            <person name="LaButti K.M."/>
            <person name="Schmutz J."/>
            <person name="Jabbour D."/>
            <person name="Luo H."/>
            <person name="Baker S.E."/>
            <person name="Pisabarro A.G."/>
            <person name="Walton J.D."/>
            <person name="Blanchette R.A."/>
            <person name="Henrissat B."/>
            <person name="Martin F."/>
            <person name="Cullen D."/>
            <person name="Hibbett D.S."/>
            <person name="Grigoriev I.V."/>
        </authorList>
    </citation>
    <scope>NUCLEOTIDE SEQUENCE [LARGE SCALE GENOMIC DNA]</scope>
    <source>
        <strain evidence="7">MUCL 33604</strain>
    </source>
</reference>
<dbReference type="EMBL" id="KL197714">
    <property type="protein sequence ID" value="KDQ60401.1"/>
    <property type="molecule type" value="Genomic_DNA"/>
</dbReference>
<evidence type="ECO:0000259" key="5">
    <source>
        <dbReference type="PROSITE" id="PS50865"/>
    </source>
</evidence>
<evidence type="ECO:0000256" key="1">
    <source>
        <dbReference type="ARBA" id="ARBA00022723"/>
    </source>
</evidence>
<evidence type="ECO:0000256" key="2">
    <source>
        <dbReference type="ARBA" id="ARBA00022771"/>
    </source>
</evidence>